<organism evidence="1 2">
    <name type="scientific">Hypholoma sublateritium (strain FD-334 SS-4)</name>
    <dbReference type="NCBI Taxonomy" id="945553"/>
    <lineage>
        <taxon>Eukaryota</taxon>
        <taxon>Fungi</taxon>
        <taxon>Dikarya</taxon>
        <taxon>Basidiomycota</taxon>
        <taxon>Agaricomycotina</taxon>
        <taxon>Agaricomycetes</taxon>
        <taxon>Agaricomycetidae</taxon>
        <taxon>Agaricales</taxon>
        <taxon>Agaricineae</taxon>
        <taxon>Strophariaceae</taxon>
        <taxon>Hypholoma</taxon>
    </lineage>
</organism>
<dbReference type="OrthoDB" id="2745898at2759"/>
<evidence type="ECO:0000313" key="2">
    <source>
        <dbReference type="Proteomes" id="UP000054270"/>
    </source>
</evidence>
<accession>A0A0D2P0R9</accession>
<dbReference type="STRING" id="945553.A0A0D2P0R9"/>
<dbReference type="AlphaFoldDB" id="A0A0D2P0R9"/>
<sequence>MKTPVPFDILSYITNILVIESDNESLRAFSLLCKFMVPLCRQYLFSSVTLRSSKSTTPKGIGLTRFLSGSPDTTCRIKNLEFVVETPTSTSQDVLDILKIMLSQSTSLQSITFSSLGWPDWNVLHKPTKALLVSLIQLPTVTHLKLGAIKNFPLVALSFCSGLTDFSVSAYPYKAISPDSGQIVSRSKIPSPVSLYIRHFYSAIAILMRPPSPNVIDPIMDFSRLVDASFHICSENDASQMAELLKTAGRLQTLFIDYEEDHPLQLAGLGSSLAINAYQTLKSVKLSLLVDGDHHDPLYGLPLELQQLSGNNVLEELKVDVLVSVDKPCPTDSDDWSDLDAVLTKQGAFPMLRRVTLNLLWSSCDRDEEEVEALLDSLTRDRFPRLLQNSAIHFLFNAEHDYLD</sequence>
<gene>
    <name evidence="1" type="ORF">HYPSUDRAFT_208872</name>
</gene>
<reference evidence="2" key="1">
    <citation type="submission" date="2014-04" db="EMBL/GenBank/DDBJ databases">
        <title>Evolutionary Origins and Diversification of the Mycorrhizal Mutualists.</title>
        <authorList>
            <consortium name="DOE Joint Genome Institute"/>
            <consortium name="Mycorrhizal Genomics Consortium"/>
            <person name="Kohler A."/>
            <person name="Kuo A."/>
            <person name="Nagy L.G."/>
            <person name="Floudas D."/>
            <person name="Copeland A."/>
            <person name="Barry K.W."/>
            <person name="Cichocki N."/>
            <person name="Veneault-Fourrey C."/>
            <person name="LaButti K."/>
            <person name="Lindquist E.A."/>
            <person name="Lipzen A."/>
            <person name="Lundell T."/>
            <person name="Morin E."/>
            <person name="Murat C."/>
            <person name="Riley R."/>
            <person name="Ohm R."/>
            <person name="Sun H."/>
            <person name="Tunlid A."/>
            <person name="Henrissat B."/>
            <person name="Grigoriev I.V."/>
            <person name="Hibbett D.S."/>
            <person name="Martin F."/>
        </authorList>
    </citation>
    <scope>NUCLEOTIDE SEQUENCE [LARGE SCALE GENOMIC DNA]</scope>
    <source>
        <strain evidence="2">FD-334 SS-4</strain>
    </source>
</reference>
<dbReference type="Proteomes" id="UP000054270">
    <property type="component" value="Unassembled WGS sequence"/>
</dbReference>
<name>A0A0D2P0R9_HYPSF</name>
<dbReference type="EMBL" id="KN817688">
    <property type="protein sequence ID" value="KJA14245.1"/>
    <property type="molecule type" value="Genomic_DNA"/>
</dbReference>
<proteinExistence type="predicted"/>
<evidence type="ECO:0000313" key="1">
    <source>
        <dbReference type="EMBL" id="KJA14245.1"/>
    </source>
</evidence>
<protein>
    <recommendedName>
        <fullName evidence="3">F-box domain-containing protein</fullName>
    </recommendedName>
</protein>
<evidence type="ECO:0008006" key="3">
    <source>
        <dbReference type="Google" id="ProtNLM"/>
    </source>
</evidence>
<dbReference type="OMA" id="FHICSEN"/>
<keyword evidence="2" id="KW-1185">Reference proteome</keyword>